<protein>
    <recommendedName>
        <fullName evidence="3">Secreted protein</fullName>
    </recommendedName>
</protein>
<organism evidence="2">
    <name type="scientific">Ixodes ricinus</name>
    <name type="common">Common tick</name>
    <name type="synonym">Acarus ricinus</name>
    <dbReference type="NCBI Taxonomy" id="34613"/>
    <lineage>
        <taxon>Eukaryota</taxon>
        <taxon>Metazoa</taxon>
        <taxon>Ecdysozoa</taxon>
        <taxon>Arthropoda</taxon>
        <taxon>Chelicerata</taxon>
        <taxon>Arachnida</taxon>
        <taxon>Acari</taxon>
        <taxon>Parasitiformes</taxon>
        <taxon>Ixodida</taxon>
        <taxon>Ixodoidea</taxon>
        <taxon>Ixodidae</taxon>
        <taxon>Ixodinae</taxon>
        <taxon>Ixodes</taxon>
    </lineage>
</organism>
<dbReference type="EMBL" id="GIFC01005890">
    <property type="protein sequence ID" value="MXU87973.1"/>
    <property type="molecule type" value="Transcribed_RNA"/>
</dbReference>
<sequence>MQFRALSKSIDLFILLRMGAAILESRDEAAIRLLQLAAPLSPPRLGGCVVFASFVAFHRAFLPYFGNCSPIRLDDVILRPCLLVVYWSGCLLCCDHWGL</sequence>
<evidence type="ECO:0008006" key="3">
    <source>
        <dbReference type="Google" id="ProtNLM"/>
    </source>
</evidence>
<feature type="chain" id="PRO_5025465188" description="Secreted protein" evidence="1">
    <location>
        <begin position="22"/>
        <end position="99"/>
    </location>
</feature>
<reference evidence="2" key="1">
    <citation type="submission" date="2019-12" db="EMBL/GenBank/DDBJ databases">
        <title>An insight into the sialome of adult female Ixodes ricinus ticks feeding for 6 days.</title>
        <authorList>
            <person name="Perner J."/>
            <person name="Ribeiro J.M.C."/>
        </authorList>
    </citation>
    <scope>NUCLEOTIDE SEQUENCE</scope>
    <source>
        <strain evidence="2">Semi-engorged</strain>
        <tissue evidence="2">Salivary glands</tissue>
    </source>
</reference>
<proteinExistence type="predicted"/>
<evidence type="ECO:0000313" key="2">
    <source>
        <dbReference type="EMBL" id="MXU87973.1"/>
    </source>
</evidence>
<keyword evidence="1" id="KW-0732">Signal</keyword>
<dbReference type="AlphaFoldDB" id="A0A6B0UIA1"/>
<feature type="signal peptide" evidence="1">
    <location>
        <begin position="1"/>
        <end position="21"/>
    </location>
</feature>
<name>A0A6B0UIA1_IXORI</name>
<accession>A0A6B0UIA1</accession>
<evidence type="ECO:0000256" key="1">
    <source>
        <dbReference type="SAM" id="SignalP"/>
    </source>
</evidence>